<feature type="compositionally biased region" description="Low complexity" evidence="1">
    <location>
        <begin position="29"/>
        <end position="42"/>
    </location>
</feature>
<accession>A0AAU2W173</accession>
<proteinExistence type="predicted"/>
<name>A0AAU2W173_9ACTN</name>
<evidence type="ECO:0000256" key="1">
    <source>
        <dbReference type="SAM" id="MobiDB-lite"/>
    </source>
</evidence>
<gene>
    <name evidence="2" type="ORF">OG398_34850</name>
</gene>
<evidence type="ECO:0000313" key="2">
    <source>
        <dbReference type="EMBL" id="WTW73049.1"/>
    </source>
</evidence>
<dbReference type="AlphaFoldDB" id="A0AAU2W173"/>
<feature type="region of interest" description="Disordered" evidence="1">
    <location>
        <begin position="29"/>
        <end position="54"/>
    </location>
</feature>
<sequence length="54" mass="5648">MNADTTATALPEGTIRYGFTGWSGFGAADDSSRTTGTAAATAPHSRWRVAHPPR</sequence>
<organism evidence="2">
    <name type="scientific">Streptomyces sp. NBC_00008</name>
    <dbReference type="NCBI Taxonomy" id="2903610"/>
    <lineage>
        <taxon>Bacteria</taxon>
        <taxon>Bacillati</taxon>
        <taxon>Actinomycetota</taxon>
        <taxon>Actinomycetes</taxon>
        <taxon>Kitasatosporales</taxon>
        <taxon>Streptomycetaceae</taxon>
        <taxon>Streptomyces</taxon>
    </lineage>
</organism>
<reference evidence="2" key="1">
    <citation type="submission" date="2022-10" db="EMBL/GenBank/DDBJ databases">
        <title>The complete genomes of actinobacterial strains from the NBC collection.</title>
        <authorList>
            <person name="Joergensen T.S."/>
            <person name="Alvarez Arevalo M."/>
            <person name="Sterndorff E.B."/>
            <person name="Faurdal D."/>
            <person name="Vuksanovic O."/>
            <person name="Mourched A.-S."/>
            <person name="Charusanti P."/>
            <person name="Shaw S."/>
            <person name="Blin K."/>
            <person name="Weber T."/>
        </authorList>
    </citation>
    <scope>NUCLEOTIDE SEQUENCE</scope>
    <source>
        <strain evidence="2">NBC_00008</strain>
    </source>
</reference>
<feature type="compositionally biased region" description="Basic residues" evidence="1">
    <location>
        <begin position="45"/>
        <end position="54"/>
    </location>
</feature>
<dbReference type="EMBL" id="CP108313">
    <property type="protein sequence ID" value="WTW73049.1"/>
    <property type="molecule type" value="Genomic_DNA"/>
</dbReference>
<protein>
    <submittedName>
        <fullName evidence="2">Uncharacterized protein</fullName>
    </submittedName>
</protein>